<organism evidence="3 4">
    <name type="scientific">Lactococcus lactis subsp. cremoris</name>
    <name type="common">Streptococcus cremoris</name>
    <dbReference type="NCBI Taxonomy" id="1359"/>
    <lineage>
        <taxon>Bacteria</taxon>
        <taxon>Bacillati</taxon>
        <taxon>Bacillota</taxon>
        <taxon>Bacilli</taxon>
        <taxon>Lactobacillales</taxon>
        <taxon>Streptococcaceae</taxon>
        <taxon>Lactococcus</taxon>
    </lineage>
</organism>
<sequence>MELNAKIAKQIVKDLKEIIHYNINFIDNTGKIIASTDEKRIGTLHMAAIKVVQNRVDVIVHHDDEYSGAIKGVNLPVVVGDEIVAVIGITGEPRKVISLGNTIKKMTEILIRENLNQLLKANQQKNYNSLINILISKNRDEEMAEYLFKMLNFKRNISRNVIVGNFRDELPFEEAEQVLSILHKYLKVYKNAVYNVSHLEVVIIMETQQKKDFASLLEKISKEISQKTNNKIVFAVSCSIAIDSELWKSKKECDTIFSSLKNDKQSFLIFYDDLDLELILSAVDRQTRKDYLNKIFQSLSDEEINEFQEIFEAYANHNGSIIHGAAELFIHKNTFQNKLNKIYEKTGYNPRDLKQFSQLDFAFKLLKYRRDRDKKRKN</sequence>
<reference evidence="3 4" key="1">
    <citation type="submission" date="2015-08" db="EMBL/GenBank/DDBJ databases">
        <title>Draft Genome Sequences of 11 Lactococcus lactis subspecies cremoris strains.</title>
        <authorList>
            <person name="Wels M."/>
            <person name="Backus L."/>
            <person name="Boekhorst J."/>
            <person name="Dijkstra A."/>
            <person name="Beerthuizen M."/>
            <person name="Siezen R."/>
            <person name="Bachmann H."/>
            <person name="Van Hijum S."/>
        </authorList>
    </citation>
    <scope>NUCLEOTIDE SEQUENCE [LARGE SCALE GENOMIC DNA]</scope>
    <source>
        <strain evidence="3 4">KW10</strain>
    </source>
</reference>
<gene>
    <name evidence="3" type="ORF">AB996_0702</name>
</gene>
<dbReference type="AlphaFoldDB" id="A0A161W3X2"/>
<dbReference type="EMBL" id="LIYF01000011">
    <property type="protein sequence ID" value="KZK07696.1"/>
    <property type="molecule type" value="Genomic_DNA"/>
</dbReference>
<dbReference type="Proteomes" id="UP000076519">
    <property type="component" value="Unassembled WGS sequence"/>
</dbReference>
<proteinExistence type="predicted"/>
<name>A0A161W3X2_LACLC</name>
<evidence type="ECO:0000313" key="3">
    <source>
        <dbReference type="EMBL" id="KZK07696.1"/>
    </source>
</evidence>
<dbReference type="Gene3D" id="1.10.10.2840">
    <property type="entry name" value="PucR C-terminal helix-turn-helix domain"/>
    <property type="match status" value="1"/>
</dbReference>
<dbReference type="PANTHER" id="PTHR33744">
    <property type="entry name" value="CARBOHYDRATE DIACID REGULATOR"/>
    <property type="match status" value="1"/>
</dbReference>
<feature type="domain" description="Putative sugar diacid recognition" evidence="1">
    <location>
        <begin position="3"/>
        <end position="130"/>
    </location>
</feature>
<evidence type="ECO:0000313" key="4">
    <source>
        <dbReference type="Proteomes" id="UP000076519"/>
    </source>
</evidence>
<comment type="caution">
    <text evidence="3">The sequence shown here is derived from an EMBL/GenBank/DDBJ whole genome shotgun (WGS) entry which is preliminary data.</text>
</comment>
<accession>A0A161W3X2</accession>
<dbReference type="Pfam" id="PF05651">
    <property type="entry name" value="Diacid_rec"/>
    <property type="match status" value="1"/>
</dbReference>
<dbReference type="RefSeq" id="WP_063281379.1">
    <property type="nucleotide sequence ID" value="NZ_LIYF01000011.1"/>
</dbReference>
<dbReference type="PATRIC" id="fig|1359.32.peg.2076"/>
<dbReference type="InterPro" id="IPR008599">
    <property type="entry name" value="Diacid_rec"/>
</dbReference>
<dbReference type="InterPro" id="IPR051448">
    <property type="entry name" value="CdaR-like_regulators"/>
</dbReference>
<evidence type="ECO:0000259" key="1">
    <source>
        <dbReference type="Pfam" id="PF05651"/>
    </source>
</evidence>
<dbReference type="InterPro" id="IPR025736">
    <property type="entry name" value="PucR_C-HTH_dom"/>
</dbReference>
<dbReference type="PANTHER" id="PTHR33744:SF16">
    <property type="entry name" value="CARBOHYDRATE DIACID REGULATOR"/>
    <property type="match status" value="1"/>
</dbReference>
<protein>
    <submittedName>
        <fullName evidence="3">Sugar diacid utilization regulator SdaR</fullName>
    </submittedName>
</protein>
<dbReference type="InterPro" id="IPR042070">
    <property type="entry name" value="PucR_C-HTH_sf"/>
</dbReference>
<dbReference type="Pfam" id="PF13556">
    <property type="entry name" value="HTH_30"/>
    <property type="match status" value="1"/>
</dbReference>
<feature type="domain" description="PucR C-terminal helix-turn-helix" evidence="2">
    <location>
        <begin position="310"/>
        <end position="364"/>
    </location>
</feature>
<evidence type="ECO:0000259" key="2">
    <source>
        <dbReference type="Pfam" id="PF13556"/>
    </source>
</evidence>